<protein>
    <recommendedName>
        <fullName evidence="10">1,4-alpha-glucan branching enzyme GlgB</fullName>
        <ecNumber evidence="10">2.4.1.18</ecNumber>
    </recommendedName>
    <alternativeName>
        <fullName evidence="10">1,4-alpha-D-glucan:1,4-alpha-D-glucan 6-glucosyl-transferase</fullName>
    </alternativeName>
    <alternativeName>
        <fullName evidence="10">Alpha-(1-&gt;4)-glucan branching enzyme</fullName>
    </alternativeName>
    <alternativeName>
        <fullName evidence="10">Glycogen branching enzyme</fullName>
        <shortName evidence="10">BE</shortName>
    </alternativeName>
</protein>
<evidence type="ECO:0000256" key="7">
    <source>
        <dbReference type="ARBA" id="ARBA00022679"/>
    </source>
</evidence>
<dbReference type="InterPro" id="IPR037439">
    <property type="entry name" value="Branching_enzy"/>
</dbReference>
<evidence type="ECO:0000256" key="11">
    <source>
        <dbReference type="PIRSR" id="PIRSR000463-1"/>
    </source>
</evidence>
<evidence type="ECO:0000256" key="4">
    <source>
        <dbReference type="ARBA" id="ARBA00009000"/>
    </source>
</evidence>
<dbReference type="HAMAP" id="MF_00685">
    <property type="entry name" value="GlgB"/>
    <property type="match status" value="1"/>
</dbReference>
<dbReference type="InterPro" id="IPR013783">
    <property type="entry name" value="Ig-like_fold"/>
</dbReference>
<dbReference type="Pfam" id="PF02806">
    <property type="entry name" value="Alpha-amylase_C"/>
    <property type="match status" value="1"/>
</dbReference>
<proteinExistence type="inferred from homology"/>
<evidence type="ECO:0000256" key="3">
    <source>
        <dbReference type="ARBA" id="ARBA00004964"/>
    </source>
</evidence>
<evidence type="ECO:0000256" key="9">
    <source>
        <dbReference type="ARBA" id="ARBA00023277"/>
    </source>
</evidence>
<comment type="pathway">
    <text evidence="3 10">Glycan biosynthesis; glycogen biosynthesis.</text>
</comment>
<dbReference type="Pfam" id="PF00128">
    <property type="entry name" value="Alpha-amylase"/>
    <property type="match status" value="1"/>
</dbReference>
<dbReference type="Proteomes" id="UP000824250">
    <property type="component" value="Unassembled WGS sequence"/>
</dbReference>
<evidence type="ECO:0000256" key="12">
    <source>
        <dbReference type="SAM" id="MobiDB-lite"/>
    </source>
</evidence>
<dbReference type="InterPro" id="IPR014756">
    <property type="entry name" value="Ig_E-set"/>
</dbReference>
<dbReference type="SMART" id="SM00642">
    <property type="entry name" value="Aamy"/>
    <property type="match status" value="1"/>
</dbReference>
<dbReference type="GO" id="GO:0004553">
    <property type="term" value="F:hydrolase activity, hydrolyzing O-glycosyl compounds"/>
    <property type="evidence" value="ECO:0007669"/>
    <property type="project" value="InterPro"/>
</dbReference>
<dbReference type="NCBIfam" id="NF003811">
    <property type="entry name" value="PRK05402.1"/>
    <property type="match status" value="1"/>
</dbReference>
<evidence type="ECO:0000256" key="8">
    <source>
        <dbReference type="ARBA" id="ARBA00023056"/>
    </source>
</evidence>
<dbReference type="CDD" id="cd11322">
    <property type="entry name" value="AmyAc_Glg_BE"/>
    <property type="match status" value="1"/>
</dbReference>
<dbReference type="Gene3D" id="2.60.40.1180">
    <property type="entry name" value="Golgi alpha-mannosidase II"/>
    <property type="match status" value="1"/>
</dbReference>
<evidence type="ECO:0000256" key="5">
    <source>
        <dbReference type="ARBA" id="ARBA00022600"/>
    </source>
</evidence>
<comment type="catalytic activity">
    <reaction evidence="1 10">
        <text>Transfers a segment of a (1-&gt;4)-alpha-D-glucan chain to a primary hydroxy group in a similar glucan chain.</text>
        <dbReference type="EC" id="2.4.1.18"/>
    </reaction>
</comment>
<dbReference type="InterPro" id="IPR013780">
    <property type="entry name" value="Glyco_hydro_b"/>
</dbReference>
<dbReference type="NCBIfam" id="TIGR01515">
    <property type="entry name" value="branching_enzym"/>
    <property type="match status" value="1"/>
</dbReference>
<evidence type="ECO:0000256" key="10">
    <source>
        <dbReference type="HAMAP-Rule" id="MF_00685"/>
    </source>
</evidence>
<dbReference type="PANTHER" id="PTHR43651:SF3">
    <property type="entry name" value="1,4-ALPHA-GLUCAN-BRANCHING ENZYME"/>
    <property type="match status" value="1"/>
</dbReference>
<comment type="subunit">
    <text evidence="10">Monomer.</text>
</comment>
<dbReference type="InterPro" id="IPR054169">
    <property type="entry name" value="GlgB_N"/>
</dbReference>
<dbReference type="InterPro" id="IPR004193">
    <property type="entry name" value="Glyco_hydro_13_N"/>
</dbReference>
<dbReference type="EC" id="2.4.1.18" evidence="10"/>
<dbReference type="GO" id="GO:0005829">
    <property type="term" value="C:cytosol"/>
    <property type="evidence" value="ECO:0007669"/>
    <property type="project" value="TreeGrafter"/>
</dbReference>
<feature type="active site" description="Nucleophile" evidence="10 11">
    <location>
        <position position="423"/>
    </location>
</feature>
<name>A0A9D1A263_9FIRM</name>
<dbReference type="InterPro" id="IPR017853">
    <property type="entry name" value="GH"/>
</dbReference>
<dbReference type="FunFam" id="2.60.40.10:FF:000169">
    <property type="entry name" value="1,4-alpha-glucan branching enzyme GlgB"/>
    <property type="match status" value="1"/>
</dbReference>
<dbReference type="SUPFAM" id="SSF51445">
    <property type="entry name" value="(Trans)glycosidases"/>
    <property type="match status" value="1"/>
</dbReference>
<dbReference type="Gene3D" id="3.20.20.80">
    <property type="entry name" value="Glycosidases"/>
    <property type="match status" value="1"/>
</dbReference>
<feature type="active site" description="Proton donor" evidence="10 11">
    <location>
        <position position="476"/>
    </location>
</feature>
<dbReference type="Pfam" id="PF22019">
    <property type="entry name" value="GlgB_N"/>
    <property type="match status" value="1"/>
</dbReference>
<dbReference type="FunFam" id="3.20.20.80:FF:000003">
    <property type="entry name" value="1,4-alpha-glucan branching enzyme GlgB"/>
    <property type="match status" value="1"/>
</dbReference>
<feature type="domain" description="Glycosyl hydrolase family 13 catalytic" evidence="13">
    <location>
        <begin position="255"/>
        <end position="615"/>
    </location>
</feature>
<evidence type="ECO:0000256" key="2">
    <source>
        <dbReference type="ARBA" id="ARBA00002953"/>
    </source>
</evidence>
<accession>A0A9D1A263</accession>
<dbReference type="InterPro" id="IPR006048">
    <property type="entry name" value="A-amylase/branching_C"/>
</dbReference>
<evidence type="ECO:0000256" key="1">
    <source>
        <dbReference type="ARBA" id="ARBA00000826"/>
    </source>
</evidence>
<dbReference type="InterPro" id="IPR044143">
    <property type="entry name" value="GlgB_N_E_set_prok"/>
</dbReference>
<dbReference type="GO" id="GO:0005978">
    <property type="term" value="P:glycogen biosynthetic process"/>
    <property type="evidence" value="ECO:0007669"/>
    <property type="project" value="UniProtKB-UniRule"/>
</dbReference>
<dbReference type="InterPro" id="IPR006407">
    <property type="entry name" value="GlgB"/>
</dbReference>
<keyword evidence="7 10" id="KW-0808">Transferase</keyword>
<dbReference type="SUPFAM" id="SSF51011">
    <property type="entry name" value="Glycosyl hydrolase domain"/>
    <property type="match status" value="1"/>
</dbReference>
<keyword evidence="8 10" id="KW-0320">Glycogen biosynthesis</keyword>
<reference evidence="14" key="2">
    <citation type="journal article" date="2021" name="PeerJ">
        <title>Extensive microbial diversity within the chicken gut microbiome revealed by metagenomics and culture.</title>
        <authorList>
            <person name="Gilroy R."/>
            <person name="Ravi A."/>
            <person name="Getino M."/>
            <person name="Pursley I."/>
            <person name="Horton D.L."/>
            <person name="Alikhan N.F."/>
            <person name="Baker D."/>
            <person name="Gharbi K."/>
            <person name="Hall N."/>
            <person name="Watson M."/>
            <person name="Adriaenssens E.M."/>
            <person name="Foster-Nyarko E."/>
            <person name="Jarju S."/>
            <person name="Secka A."/>
            <person name="Antonio M."/>
            <person name="Oren A."/>
            <person name="Chaudhuri R.R."/>
            <person name="La Ragione R."/>
            <person name="Hildebrand F."/>
            <person name="Pallen M.J."/>
        </authorList>
    </citation>
    <scope>NUCLEOTIDE SEQUENCE</scope>
    <source>
        <strain evidence="14">CHK180-2868</strain>
    </source>
</reference>
<dbReference type="SUPFAM" id="SSF81296">
    <property type="entry name" value="E set domains"/>
    <property type="match status" value="1"/>
</dbReference>
<dbReference type="Gene3D" id="2.60.40.10">
    <property type="entry name" value="Immunoglobulins"/>
    <property type="match status" value="2"/>
</dbReference>
<feature type="region of interest" description="Disordered" evidence="12">
    <location>
        <begin position="748"/>
        <end position="780"/>
    </location>
</feature>
<dbReference type="PANTHER" id="PTHR43651">
    <property type="entry name" value="1,4-ALPHA-GLUCAN-BRANCHING ENZYME"/>
    <property type="match status" value="1"/>
</dbReference>
<dbReference type="EMBL" id="DVGC01000006">
    <property type="protein sequence ID" value="HIR04639.1"/>
    <property type="molecule type" value="Genomic_DNA"/>
</dbReference>
<keyword evidence="5 10" id="KW-0321">Glycogen metabolism</keyword>
<dbReference type="FunFam" id="2.60.40.1180:FF:000002">
    <property type="entry name" value="1,4-alpha-glucan branching enzyme GlgB"/>
    <property type="match status" value="1"/>
</dbReference>
<keyword evidence="6 10" id="KW-0328">Glycosyltransferase</keyword>
<dbReference type="InterPro" id="IPR006047">
    <property type="entry name" value="GH13_cat_dom"/>
</dbReference>
<comment type="function">
    <text evidence="2 10">Catalyzes the formation of the alpha-1,6-glucosidic linkages in glycogen by scission of a 1,4-alpha-linked oligosaccharide from growing alpha-1,4-glucan chains and the subsequent attachment of the oligosaccharide to the alpha-1,6 position.</text>
</comment>
<comment type="caution">
    <text evidence="14">The sequence shown here is derived from an EMBL/GenBank/DDBJ whole genome shotgun (WGS) entry which is preliminary data.</text>
</comment>
<gene>
    <name evidence="10 14" type="primary">glgB</name>
    <name evidence="14" type="ORF">IAB28_01545</name>
</gene>
<dbReference type="Pfam" id="PF02922">
    <property type="entry name" value="CBM_48"/>
    <property type="match status" value="1"/>
</dbReference>
<sequence length="850" mass="96083">MEKKLYDLMDWAGIEELVYSESSDPGRLLGAHPVEDGLLIQAYIPNAKTVTVKLGKEEFPMEMADEGGFFALLLEGREKPSHYRLLVTYENEKTEEVEDPYSGRFHSLFQEEDLKKFEAGIYYHSYEKLGAHPVSIDGVRGVHFAVWAPGAMRVSVVGDFNFWDGRRHQMCRLGDSGIYELFIPGLKPGMLYKYEIKNRAGQPMLKADPYASYAELRPDTASIIWDLSRYKWEDKEWMDKRKKAGGFSGPMNIYEVHLGSWMQKPVEVDEDGNPINGSQFYHYREIAEKLAEYVKKMGYTHVELLPVMEHPLDASWGYQVTGYYAPTSRYGTPDDFKAFMDHMHQEGIGVILDWVPAHFPRDAHGLAAFDGTCLYEHLDPRKGTHPHWGTLIYNYGRPQVSNFLISNALFWAREYHADGIRMDAVASMLYLDYGKNPGEWVANIYGGHENLEAMEFLKHLNSIFHKETKGAVLIAEESTAWPMITGDVKEGGLGFDYKWNMGWMNDFLGYMQCDPYFRNYHYGELTFSMLYAYSERFVLVFSHDEVVHGKGSMAGKMPGDTQEKKFANLRAAYGFMMGHPGKKLLFMGQDFGQMNEWNENRSLEWELLQYPVHSQMQEYVKALNELYKSHPALYEKDYEPEGFEWINCTYQNENIAIFIRKTDKPQEMLLFVCNFIPVAHEKFRVGVPFAGKYKEILNSDDVRFGGSGMVNPRVKVSKKEEWDAREDSIVINLAPMGVAVFQCTPELEAPGSRGKKGASASGRKEPKITEHAGVNPEKTAVSQAAAVPAKKAAEAKAAVSRAAAVPAKKAAEAKDAVSRAAAIPVKKAAQAKDAAAGVASQLVKGVTRKK</sequence>
<dbReference type="CDD" id="cd02855">
    <property type="entry name" value="E_set_GBE_prok_N"/>
    <property type="match status" value="1"/>
</dbReference>
<evidence type="ECO:0000256" key="6">
    <source>
        <dbReference type="ARBA" id="ARBA00022676"/>
    </source>
</evidence>
<organism evidence="14 15">
    <name type="scientific">Candidatus Copromonas faecavium</name>
    <name type="common">nom. illeg.</name>
    <dbReference type="NCBI Taxonomy" id="2840740"/>
    <lineage>
        <taxon>Bacteria</taxon>
        <taxon>Bacillati</taxon>
        <taxon>Bacillota</taxon>
        <taxon>Clostridia</taxon>
        <taxon>Lachnospirales</taxon>
        <taxon>Lachnospiraceae</taxon>
        <taxon>Candidatus Copromonas (nom. illeg.)</taxon>
    </lineage>
</organism>
<evidence type="ECO:0000313" key="15">
    <source>
        <dbReference type="Proteomes" id="UP000824250"/>
    </source>
</evidence>
<dbReference type="AlphaFoldDB" id="A0A9D1A263"/>
<dbReference type="GO" id="GO:0043169">
    <property type="term" value="F:cation binding"/>
    <property type="evidence" value="ECO:0007669"/>
    <property type="project" value="InterPro"/>
</dbReference>
<comment type="similarity">
    <text evidence="4 10">Belongs to the glycosyl hydrolase 13 family. GlgB subfamily.</text>
</comment>
<evidence type="ECO:0000313" key="14">
    <source>
        <dbReference type="EMBL" id="HIR04639.1"/>
    </source>
</evidence>
<dbReference type="PIRSF" id="PIRSF000463">
    <property type="entry name" value="GlgB"/>
    <property type="match status" value="1"/>
</dbReference>
<evidence type="ECO:0000259" key="13">
    <source>
        <dbReference type="SMART" id="SM00642"/>
    </source>
</evidence>
<reference evidence="14" key="1">
    <citation type="submission" date="2020-10" db="EMBL/GenBank/DDBJ databases">
        <authorList>
            <person name="Gilroy R."/>
        </authorList>
    </citation>
    <scope>NUCLEOTIDE SEQUENCE</scope>
    <source>
        <strain evidence="14">CHK180-2868</strain>
    </source>
</reference>
<dbReference type="GO" id="GO:0003844">
    <property type="term" value="F:1,4-alpha-glucan branching enzyme activity"/>
    <property type="evidence" value="ECO:0007669"/>
    <property type="project" value="UniProtKB-UniRule"/>
</dbReference>
<dbReference type="NCBIfam" id="NF008967">
    <property type="entry name" value="PRK12313.1"/>
    <property type="match status" value="1"/>
</dbReference>
<keyword evidence="9 10" id="KW-0119">Carbohydrate metabolism</keyword>